<accession>R0KME7</accession>
<reference evidence="1 2" key="1">
    <citation type="journal article" date="2012" name="PLoS Pathog.">
        <title>Diverse lifestyles and strategies of plant pathogenesis encoded in the genomes of eighteen Dothideomycetes fungi.</title>
        <authorList>
            <person name="Ohm R.A."/>
            <person name="Feau N."/>
            <person name="Henrissat B."/>
            <person name="Schoch C.L."/>
            <person name="Horwitz B.A."/>
            <person name="Barry K.W."/>
            <person name="Condon B.J."/>
            <person name="Copeland A.C."/>
            <person name="Dhillon B."/>
            <person name="Glaser F."/>
            <person name="Hesse C.N."/>
            <person name="Kosti I."/>
            <person name="LaButti K."/>
            <person name="Lindquist E.A."/>
            <person name="Lucas S."/>
            <person name="Salamov A.A."/>
            <person name="Bradshaw R.E."/>
            <person name="Ciuffetti L."/>
            <person name="Hamelin R.C."/>
            <person name="Kema G.H.J."/>
            <person name="Lawrence C."/>
            <person name="Scott J.A."/>
            <person name="Spatafora J.W."/>
            <person name="Turgeon B.G."/>
            <person name="de Wit P.J.G.M."/>
            <person name="Zhong S."/>
            <person name="Goodwin S.B."/>
            <person name="Grigoriev I.V."/>
        </authorList>
    </citation>
    <scope>NUCLEOTIDE SEQUENCE [LARGE SCALE GENOMIC DNA]</scope>
    <source>
        <strain evidence="2">28A</strain>
    </source>
</reference>
<gene>
    <name evidence="1" type="ORF">SETTUDRAFT_36942</name>
</gene>
<dbReference type="RefSeq" id="XP_008021891.1">
    <property type="nucleotide sequence ID" value="XM_008023700.1"/>
</dbReference>
<dbReference type="Gene3D" id="2.60.40.2970">
    <property type="match status" value="1"/>
</dbReference>
<dbReference type="GeneID" id="19404196"/>
<protein>
    <submittedName>
        <fullName evidence="1">Uncharacterized protein</fullName>
    </submittedName>
</protein>
<evidence type="ECO:0000313" key="1">
    <source>
        <dbReference type="EMBL" id="EOA90294.1"/>
    </source>
</evidence>
<dbReference type="AlphaFoldDB" id="R0KME7"/>
<reference evidence="1 2" key="2">
    <citation type="journal article" date="2013" name="PLoS Genet.">
        <title>Comparative genome structure, secondary metabolite, and effector coding capacity across Cochliobolus pathogens.</title>
        <authorList>
            <person name="Condon B.J."/>
            <person name="Leng Y."/>
            <person name="Wu D."/>
            <person name="Bushley K.E."/>
            <person name="Ohm R.A."/>
            <person name="Otillar R."/>
            <person name="Martin J."/>
            <person name="Schackwitz W."/>
            <person name="Grimwood J."/>
            <person name="MohdZainudin N."/>
            <person name="Xue C."/>
            <person name="Wang R."/>
            <person name="Manning V.A."/>
            <person name="Dhillon B."/>
            <person name="Tu Z.J."/>
            <person name="Steffenson B.J."/>
            <person name="Salamov A."/>
            <person name="Sun H."/>
            <person name="Lowry S."/>
            <person name="LaButti K."/>
            <person name="Han J."/>
            <person name="Copeland A."/>
            <person name="Lindquist E."/>
            <person name="Barry K."/>
            <person name="Schmutz J."/>
            <person name="Baker S.E."/>
            <person name="Ciuffetti L.M."/>
            <person name="Grigoriev I.V."/>
            <person name="Zhong S."/>
            <person name="Turgeon B.G."/>
        </authorList>
    </citation>
    <scope>NUCLEOTIDE SEQUENCE [LARGE SCALE GENOMIC DNA]</scope>
    <source>
        <strain evidence="2">28A</strain>
    </source>
</reference>
<organism evidence="1 2">
    <name type="scientific">Exserohilum turcicum (strain 28A)</name>
    <name type="common">Northern leaf blight fungus</name>
    <name type="synonym">Setosphaeria turcica</name>
    <dbReference type="NCBI Taxonomy" id="671987"/>
    <lineage>
        <taxon>Eukaryota</taxon>
        <taxon>Fungi</taxon>
        <taxon>Dikarya</taxon>
        <taxon>Ascomycota</taxon>
        <taxon>Pezizomycotina</taxon>
        <taxon>Dothideomycetes</taxon>
        <taxon>Pleosporomycetidae</taxon>
        <taxon>Pleosporales</taxon>
        <taxon>Pleosporineae</taxon>
        <taxon>Pleosporaceae</taxon>
        <taxon>Exserohilum</taxon>
    </lineage>
</organism>
<dbReference type="HOGENOM" id="CLU_095070_2_1_1"/>
<sequence length="200" mass="21857">MANPWNPRVALLTTLLAAALLAAFYTYQLPAALELSTPPAPPSSGIPGLAISLNQTTRGTPATLVVALENHHQETVYTVLKWGTPMDPSALDTAVFSIVDADTREQIHQDIQHVNRKVPPPPNQLVTLAPGARQEFTVVFERPWMSRHSRPATYKVSAKGVFKAGWAKAAEGLTRQELYAYAESPFSQARFATEEVVLEV</sequence>
<dbReference type="OrthoDB" id="4664297at2759"/>
<proteinExistence type="predicted"/>
<evidence type="ECO:0000313" key="2">
    <source>
        <dbReference type="Proteomes" id="UP000016935"/>
    </source>
</evidence>
<dbReference type="eggNOG" id="ENOG502SU1E">
    <property type="taxonomic scope" value="Eukaryota"/>
</dbReference>
<name>R0KME7_EXST2</name>
<keyword evidence="2" id="KW-1185">Reference proteome</keyword>
<dbReference type="EMBL" id="KB908493">
    <property type="protein sequence ID" value="EOA90294.1"/>
    <property type="molecule type" value="Genomic_DNA"/>
</dbReference>
<dbReference type="Proteomes" id="UP000016935">
    <property type="component" value="Unassembled WGS sequence"/>
</dbReference>